<dbReference type="Proteomes" id="UP000646365">
    <property type="component" value="Unassembled WGS sequence"/>
</dbReference>
<accession>A0A8J2YRL9</accession>
<feature type="compositionally biased region" description="Basic and acidic residues" evidence="1">
    <location>
        <begin position="98"/>
        <end position="112"/>
    </location>
</feature>
<evidence type="ECO:0000313" key="3">
    <source>
        <dbReference type="Proteomes" id="UP000646365"/>
    </source>
</evidence>
<comment type="caution">
    <text evidence="2">The sequence shown here is derived from an EMBL/GenBank/DDBJ whole genome shotgun (WGS) entry which is preliminary data.</text>
</comment>
<dbReference type="AlphaFoldDB" id="A0A8J2YRL9"/>
<name>A0A8J2YRL9_9PROT</name>
<keyword evidence="3" id="KW-1185">Reference proteome</keyword>
<organism evidence="2 3">
    <name type="scientific">Aliidongia dinghuensis</name>
    <dbReference type="NCBI Taxonomy" id="1867774"/>
    <lineage>
        <taxon>Bacteria</taxon>
        <taxon>Pseudomonadati</taxon>
        <taxon>Pseudomonadota</taxon>
        <taxon>Alphaproteobacteria</taxon>
        <taxon>Rhodospirillales</taxon>
        <taxon>Dongiaceae</taxon>
        <taxon>Aliidongia</taxon>
    </lineage>
</organism>
<evidence type="ECO:0000256" key="1">
    <source>
        <dbReference type="SAM" id="MobiDB-lite"/>
    </source>
</evidence>
<reference evidence="2" key="1">
    <citation type="journal article" date="2014" name="Int. J. Syst. Evol. Microbiol.">
        <title>Complete genome sequence of Corynebacterium casei LMG S-19264T (=DSM 44701T), isolated from a smear-ripened cheese.</title>
        <authorList>
            <consortium name="US DOE Joint Genome Institute (JGI-PGF)"/>
            <person name="Walter F."/>
            <person name="Albersmeier A."/>
            <person name="Kalinowski J."/>
            <person name="Ruckert C."/>
        </authorList>
    </citation>
    <scope>NUCLEOTIDE SEQUENCE</scope>
    <source>
        <strain evidence="2">CGMCC 1.15725</strain>
    </source>
</reference>
<gene>
    <name evidence="2" type="ORF">GCM10011611_17050</name>
</gene>
<evidence type="ECO:0000313" key="2">
    <source>
        <dbReference type="EMBL" id="GGF11980.1"/>
    </source>
</evidence>
<protein>
    <submittedName>
        <fullName evidence="2">Uncharacterized protein</fullName>
    </submittedName>
</protein>
<proteinExistence type="predicted"/>
<sequence>MSDMLDRFPVNAMNVVLVPNFPELWTELAELVDKRRYFRPGSRARGVRSKRAYKTATDTFPVVLRRAGTRIEEKDAQDVALILRTGRIIAQHNSRRSIPGDHVPDRRQDQRRARMQSIKHML</sequence>
<feature type="region of interest" description="Disordered" evidence="1">
    <location>
        <begin position="93"/>
        <end position="122"/>
    </location>
</feature>
<reference evidence="2" key="2">
    <citation type="submission" date="2020-09" db="EMBL/GenBank/DDBJ databases">
        <authorList>
            <person name="Sun Q."/>
            <person name="Zhou Y."/>
        </authorList>
    </citation>
    <scope>NUCLEOTIDE SEQUENCE</scope>
    <source>
        <strain evidence="2">CGMCC 1.15725</strain>
    </source>
</reference>
<dbReference type="EMBL" id="BMJQ01000004">
    <property type="protein sequence ID" value="GGF11980.1"/>
    <property type="molecule type" value="Genomic_DNA"/>
</dbReference>